<evidence type="ECO:0000313" key="2">
    <source>
        <dbReference type="Proteomes" id="UP000670092"/>
    </source>
</evidence>
<accession>A0A8H7Z1N6</accession>
<dbReference type="VEuPathDB" id="FungiDB:I7I52_10761"/>
<dbReference type="Proteomes" id="UP000670092">
    <property type="component" value="Unassembled WGS sequence"/>
</dbReference>
<proteinExistence type="predicted"/>
<sequence>MDRERHTKHLLLVSDKMLHSGDDAPALNAFNCQGTGNPLEGWIHAEAFPVSSSTWLASQWAYRWAKMDIYPFTTKLLAQGNTAIVH</sequence>
<dbReference type="AlphaFoldDB" id="A0A8H7Z1N6"/>
<gene>
    <name evidence="1" type="ORF">I7I52_10761</name>
</gene>
<dbReference type="EMBL" id="JAEVHI010000002">
    <property type="protein sequence ID" value="KAG5300207.1"/>
    <property type="molecule type" value="Genomic_DNA"/>
</dbReference>
<name>A0A8H7Z1N6_AJECA</name>
<comment type="caution">
    <text evidence="1">The sequence shown here is derived from an EMBL/GenBank/DDBJ whole genome shotgun (WGS) entry which is preliminary data.</text>
</comment>
<organism evidence="1 2">
    <name type="scientific">Ajellomyces capsulatus</name>
    <name type="common">Darling's disease fungus</name>
    <name type="synonym">Histoplasma capsulatum</name>
    <dbReference type="NCBI Taxonomy" id="5037"/>
    <lineage>
        <taxon>Eukaryota</taxon>
        <taxon>Fungi</taxon>
        <taxon>Dikarya</taxon>
        <taxon>Ascomycota</taxon>
        <taxon>Pezizomycotina</taxon>
        <taxon>Eurotiomycetes</taxon>
        <taxon>Eurotiomycetidae</taxon>
        <taxon>Onygenales</taxon>
        <taxon>Ajellomycetaceae</taxon>
        <taxon>Histoplasma</taxon>
    </lineage>
</organism>
<protein>
    <submittedName>
        <fullName evidence="1">Uncharacterized protein</fullName>
    </submittedName>
</protein>
<evidence type="ECO:0000313" key="1">
    <source>
        <dbReference type="EMBL" id="KAG5300207.1"/>
    </source>
</evidence>
<reference evidence="1 2" key="1">
    <citation type="submission" date="2021-01" db="EMBL/GenBank/DDBJ databases">
        <title>Chromosome-level genome assembly of a human fungal pathogen reveals clustering of transcriptionally co-regulated genes.</title>
        <authorList>
            <person name="Voorhies M."/>
            <person name="Cohen S."/>
            <person name="Shea T.P."/>
            <person name="Petrus S."/>
            <person name="Munoz J.F."/>
            <person name="Poplawski S."/>
            <person name="Goldman W.E."/>
            <person name="Michael T."/>
            <person name="Cuomo C.A."/>
            <person name="Sil A."/>
            <person name="Beyhan S."/>
        </authorList>
    </citation>
    <scope>NUCLEOTIDE SEQUENCE [LARGE SCALE GENOMIC DNA]</scope>
    <source>
        <strain evidence="1 2">G184AR</strain>
    </source>
</reference>